<keyword evidence="3 6" id="KW-0812">Transmembrane</keyword>
<evidence type="ECO:0000256" key="1">
    <source>
        <dbReference type="ARBA" id="ARBA00004651"/>
    </source>
</evidence>
<dbReference type="PANTHER" id="PTHR30086">
    <property type="entry name" value="ARGININE EXPORTER PROTEIN ARGO"/>
    <property type="match status" value="1"/>
</dbReference>
<dbReference type="PANTHER" id="PTHR30086:SF20">
    <property type="entry name" value="ARGININE EXPORTER PROTEIN ARGO-RELATED"/>
    <property type="match status" value="1"/>
</dbReference>
<evidence type="ECO:0000256" key="6">
    <source>
        <dbReference type="SAM" id="Phobius"/>
    </source>
</evidence>
<protein>
    <submittedName>
        <fullName evidence="7">Threonine/homoserine/homoserine lactone efflux protein</fullName>
    </submittedName>
</protein>
<keyword evidence="8" id="KW-1185">Reference proteome</keyword>
<accession>A0ABS4KRT3</accession>
<feature type="transmembrane region" description="Helical" evidence="6">
    <location>
        <begin position="72"/>
        <end position="91"/>
    </location>
</feature>
<feature type="transmembrane region" description="Helical" evidence="6">
    <location>
        <begin position="40"/>
        <end position="63"/>
    </location>
</feature>
<evidence type="ECO:0000256" key="2">
    <source>
        <dbReference type="ARBA" id="ARBA00022475"/>
    </source>
</evidence>
<evidence type="ECO:0000313" key="7">
    <source>
        <dbReference type="EMBL" id="MBP2032746.1"/>
    </source>
</evidence>
<keyword evidence="2" id="KW-1003">Cell membrane</keyword>
<evidence type="ECO:0000256" key="3">
    <source>
        <dbReference type="ARBA" id="ARBA00022692"/>
    </source>
</evidence>
<comment type="subcellular location">
    <subcellularLocation>
        <location evidence="1">Cell membrane</location>
        <topology evidence="1">Multi-pass membrane protein</topology>
    </subcellularLocation>
</comment>
<dbReference type="Proteomes" id="UP001519307">
    <property type="component" value="Unassembled WGS sequence"/>
</dbReference>
<feature type="transmembrane region" description="Helical" evidence="6">
    <location>
        <begin position="159"/>
        <end position="181"/>
    </location>
</feature>
<feature type="transmembrane region" description="Helical" evidence="6">
    <location>
        <begin position="193"/>
        <end position="215"/>
    </location>
</feature>
<evidence type="ECO:0000313" key="8">
    <source>
        <dbReference type="Proteomes" id="UP001519307"/>
    </source>
</evidence>
<dbReference type="RefSeq" id="WP_209701921.1">
    <property type="nucleotide sequence ID" value="NZ_JAGGLM010000007.1"/>
</dbReference>
<proteinExistence type="predicted"/>
<gene>
    <name evidence="7" type="ORF">J2Z42_001420</name>
</gene>
<evidence type="ECO:0000256" key="5">
    <source>
        <dbReference type="ARBA" id="ARBA00023136"/>
    </source>
</evidence>
<feature type="transmembrane region" description="Helical" evidence="6">
    <location>
        <begin position="126"/>
        <end position="147"/>
    </location>
</feature>
<organism evidence="7 8">
    <name type="scientific">Clostridium algifaecis</name>
    <dbReference type="NCBI Taxonomy" id="1472040"/>
    <lineage>
        <taxon>Bacteria</taxon>
        <taxon>Bacillati</taxon>
        <taxon>Bacillota</taxon>
        <taxon>Clostridia</taxon>
        <taxon>Eubacteriales</taxon>
        <taxon>Clostridiaceae</taxon>
        <taxon>Clostridium</taxon>
    </lineage>
</organism>
<dbReference type="InterPro" id="IPR001123">
    <property type="entry name" value="LeuE-type"/>
</dbReference>
<keyword evidence="5 6" id="KW-0472">Membrane</keyword>
<name>A0ABS4KRT3_9CLOT</name>
<dbReference type="Pfam" id="PF01810">
    <property type="entry name" value="LysE"/>
    <property type="match status" value="1"/>
</dbReference>
<sequence>MLKNLFRGILIGLITGMPLGPIGAICLKNTISFGRKYGLISGLGSAITDSIYAGLAALGFILIEKFIILHKFYFHILGGLMLISFGMYTFLNEKNDKVIKTTNKTVISVKNISSGISPLKVFSSTFLIALANPATIFSFISVFTGLHMAQIQDNIKDKIFMILGVFIGSMIWWLILVFTAVKFNNKLNRKNTSIISKILSLIIVFSGLFIFLGAFNRFTMHKSLTLHSKLFELFFNIKTKIPFHKFR</sequence>
<evidence type="ECO:0000256" key="4">
    <source>
        <dbReference type="ARBA" id="ARBA00022989"/>
    </source>
</evidence>
<reference evidence="7 8" key="1">
    <citation type="submission" date="2021-03" db="EMBL/GenBank/DDBJ databases">
        <title>Genomic Encyclopedia of Type Strains, Phase IV (KMG-IV): sequencing the most valuable type-strain genomes for metagenomic binning, comparative biology and taxonomic classification.</title>
        <authorList>
            <person name="Goeker M."/>
        </authorList>
    </citation>
    <scope>NUCLEOTIDE SEQUENCE [LARGE SCALE GENOMIC DNA]</scope>
    <source>
        <strain evidence="7 8">DSM 28783</strain>
    </source>
</reference>
<keyword evidence="4 6" id="KW-1133">Transmembrane helix</keyword>
<dbReference type="EMBL" id="JAGGLM010000007">
    <property type="protein sequence ID" value="MBP2032746.1"/>
    <property type="molecule type" value="Genomic_DNA"/>
</dbReference>
<comment type="caution">
    <text evidence="7">The sequence shown here is derived from an EMBL/GenBank/DDBJ whole genome shotgun (WGS) entry which is preliminary data.</text>
</comment>